<dbReference type="InterPro" id="IPR012341">
    <property type="entry name" value="6hp_glycosidase-like_sf"/>
</dbReference>
<dbReference type="PANTHER" id="PTHR33886">
    <property type="entry name" value="UNSATURATED RHAMNOGALACTURONAN HYDROLASE (EUROFUNG)"/>
    <property type="match status" value="1"/>
</dbReference>
<keyword evidence="1" id="KW-0378">Hydrolase</keyword>
<dbReference type="GO" id="GO:0016787">
    <property type="term" value="F:hydrolase activity"/>
    <property type="evidence" value="ECO:0007669"/>
    <property type="project" value="UniProtKB-KW"/>
</dbReference>
<evidence type="ECO:0000256" key="2">
    <source>
        <dbReference type="SAM" id="SignalP"/>
    </source>
</evidence>
<accession>A0AAD9WH63</accession>
<proteinExistence type="predicted"/>
<evidence type="ECO:0000256" key="1">
    <source>
        <dbReference type="ARBA" id="ARBA00022801"/>
    </source>
</evidence>
<dbReference type="Gene3D" id="1.50.10.10">
    <property type="match status" value="1"/>
</dbReference>
<dbReference type="Proteomes" id="UP001285354">
    <property type="component" value="Unassembled WGS sequence"/>
</dbReference>
<dbReference type="PROSITE" id="PS51257">
    <property type="entry name" value="PROKAR_LIPOPROTEIN"/>
    <property type="match status" value="1"/>
</dbReference>
<protein>
    <submittedName>
        <fullName evidence="3">Uncharacterized protein</fullName>
    </submittedName>
</protein>
<dbReference type="AlphaFoldDB" id="A0AAD9WH63"/>
<dbReference type="InterPro" id="IPR010905">
    <property type="entry name" value="Glyco_hydro_88"/>
</dbReference>
<comment type="caution">
    <text evidence="3">The sequence shown here is derived from an EMBL/GenBank/DDBJ whole genome shotgun (WGS) entry which is preliminary data.</text>
</comment>
<dbReference type="SUPFAM" id="SSF48208">
    <property type="entry name" value="Six-hairpin glycosidases"/>
    <property type="match status" value="1"/>
</dbReference>
<dbReference type="EMBL" id="JAUBYV010000001">
    <property type="protein sequence ID" value="KAK2629266.1"/>
    <property type="molecule type" value="Genomic_DNA"/>
</dbReference>
<evidence type="ECO:0000313" key="3">
    <source>
        <dbReference type="EMBL" id="KAK2629266.1"/>
    </source>
</evidence>
<feature type="signal peptide" evidence="2">
    <location>
        <begin position="1"/>
        <end position="17"/>
    </location>
</feature>
<feature type="chain" id="PRO_5042014643" evidence="2">
    <location>
        <begin position="18"/>
        <end position="411"/>
    </location>
</feature>
<name>A0AAD9WH63_9HELO</name>
<dbReference type="InterPro" id="IPR008928">
    <property type="entry name" value="6-hairpin_glycosidase_sf"/>
</dbReference>
<evidence type="ECO:0000313" key="4">
    <source>
        <dbReference type="Proteomes" id="UP001285354"/>
    </source>
</evidence>
<gene>
    <name evidence="3" type="ORF">QTJ16_000086</name>
</gene>
<keyword evidence="4" id="KW-1185">Reference proteome</keyword>
<dbReference type="PANTHER" id="PTHR33886:SF8">
    <property type="entry name" value="UNSATURATED RHAMNOGALACTURONAN HYDROLASE (EUROFUNG)"/>
    <property type="match status" value="1"/>
</dbReference>
<dbReference type="GO" id="GO:0005975">
    <property type="term" value="P:carbohydrate metabolic process"/>
    <property type="evidence" value="ECO:0007669"/>
    <property type="project" value="InterPro"/>
</dbReference>
<keyword evidence="2" id="KW-0732">Signal</keyword>
<organism evidence="3 4">
    <name type="scientific">Diplocarpon rosae</name>
    <dbReference type="NCBI Taxonomy" id="946125"/>
    <lineage>
        <taxon>Eukaryota</taxon>
        <taxon>Fungi</taxon>
        <taxon>Dikarya</taxon>
        <taxon>Ascomycota</taxon>
        <taxon>Pezizomycotina</taxon>
        <taxon>Leotiomycetes</taxon>
        <taxon>Helotiales</taxon>
        <taxon>Drepanopezizaceae</taxon>
        <taxon>Diplocarpon</taxon>
    </lineage>
</organism>
<dbReference type="InterPro" id="IPR052043">
    <property type="entry name" value="PolySaccharide_Degr_Enz"/>
</dbReference>
<sequence length="411" mass="45775">MKTSFVSFFSLAGMVSAASCAWNSTNSTHSTNSTKTPLPAGKLSVLSADTFLLRKYAQALNAKGEPFLTYINGVGWKALEMVYNVTGDQKYLDHITKGVDNIVTDDGALRDYNLTYYTVDDIRIGETLLYLFKETGALKYKGAADILRRQLQTNPRNSHGGFWHRSIYPNQMWLDGLYMIAPFYAHYSAYYDQSNTTAFDDIVKQFELTHINCVNNNPGQTGILKHGYDESRTASWADDATGASPESWNRALGWYVMAIVDVLEYLPASHPGVAKLLAILEENIAGIKKNVDPDSKLWWLVMTQPGKEKNYIESSAGAMFVYAILKGIRLGYLDSTAYLETATTAYHSLVEKFVFLNQTDGGLNWEGTVSVGSLKDKGDYDYYVSVPLETDDLKGYGPFIMASVEFEKLGN</sequence>
<reference evidence="3" key="1">
    <citation type="submission" date="2023-06" db="EMBL/GenBank/DDBJ databases">
        <title>Draft genome of Marssonina rosae.</title>
        <authorList>
            <person name="Cheng Q."/>
        </authorList>
    </citation>
    <scope>NUCLEOTIDE SEQUENCE</scope>
    <source>
        <strain evidence="3">R4</strain>
    </source>
</reference>
<dbReference type="Pfam" id="PF07470">
    <property type="entry name" value="Glyco_hydro_88"/>
    <property type="match status" value="1"/>
</dbReference>